<dbReference type="PANTHER" id="PTHR23272">
    <property type="entry name" value="BED FINGER-RELATED"/>
    <property type="match status" value="1"/>
</dbReference>
<dbReference type="SUPFAM" id="SSF53098">
    <property type="entry name" value="Ribonuclease H-like"/>
    <property type="match status" value="1"/>
</dbReference>
<dbReference type="GO" id="GO:0046983">
    <property type="term" value="F:protein dimerization activity"/>
    <property type="evidence" value="ECO:0007669"/>
    <property type="project" value="InterPro"/>
</dbReference>
<feature type="domain" description="HAT C-terminal dimerisation" evidence="1">
    <location>
        <begin position="133"/>
        <end position="195"/>
    </location>
</feature>
<evidence type="ECO:0000313" key="3">
    <source>
        <dbReference type="Proteomes" id="UP000634136"/>
    </source>
</evidence>
<organism evidence="2 3">
    <name type="scientific">Senna tora</name>
    <dbReference type="NCBI Taxonomy" id="362788"/>
    <lineage>
        <taxon>Eukaryota</taxon>
        <taxon>Viridiplantae</taxon>
        <taxon>Streptophyta</taxon>
        <taxon>Embryophyta</taxon>
        <taxon>Tracheophyta</taxon>
        <taxon>Spermatophyta</taxon>
        <taxon>Magnoliopsida</taxon>
        <taxon>eudicotyledons</taxon>
        <taxon>Gunneridae</taxon>
        <taxon>Pentapetalae</taxon>
        <taxon>rosids</taxon>
        <taxon>fabids</taxon>
        <taxon>Fabales</taxon>
        <taxon>Fabaceae</taxon>
        <taxon>Caesalpinioideae</taxon>
        <taxon>Cassia clade</taxon>
        <taxon>Senna</taxon>
    </lineage>
</organism>
<dbReference type="InterPro" id="IPR008906">
    <property type="entry name" value="HATC_C_dom"/>
</dbReference>
<dbReference type="PANTHER" id="PTHR23272:SF166">
    <property type="entry name" value="ZINC FINGER BED DOMAIN-CONTAINING PROTEIN RICESLEEPER 2-LIKE ISOFORM X1"/>
    <property type="match status" value="1"/>
</dbReference>
<dbReference type="Pfam" id="PF05699">
    <property type="entry name" value="Dimer_Tnp_hAT"/>
    <property type="match status" value="1"/>
</dbReference>
<proteinExistence type="predicted"/>
<sequence length="240" mass="26979">MAWRCFANLGWGFNWSPGSDSYGIVGNDEHHLRLMSFDGTGFIMYTYATESLSVKPPSTPFEMMVLNCLNVAFTKWGRLVHAFALQRAAPPSAIEGSSRGVITRASITSLVWDAPKVPSQFTWIWPVLFLQDKYWKDNRGRFLDLSLIAFDILSIPIMTVASESAFSIGSRVLNKYRSCLLPEKVQALICTRNWLIDFNVEEYNAKVIASFSSTPNEVDSPSIAESNITIEDDKDDVQML</sequence>
<comment type="caution">
    <text evidence="2">The sequence shown here is derived from an EMBL/GenBank/DDBJ whole genome shotgun (WGS) entry which is preliminary data.</text>
</comment>
<evidence type="ECO:0000313" key="2">
    <source>
        <dbReference type="EMBL" id="KAF7834762.1"/>
    </source>
</evidence>
<keyword evidence="3" id="KW-1185">Reference proteome</keyword>
<dbReference type="AlphaFoldDB" id="A0A834WZ41"/>
<accession>A0A834WZ41</accession>
<dbReference type="InterPro" id="IPR012337">
    <property type="entry name" value="RNaseH-like_sf"/>
</dbReference>
<gene>
    <name evidence="2" type="ORF">G2W53_009621</name>
</gene>
<dbReference type="Proteomes" id="UP000634136">
    <property type="component" value="Unassembled WGS sequence"/>
</dbReference>
<name>A0A834WZ41_9FABA</name>
<dbReference type="EMBL" id="JAAIUW010000004">
    <property type="protein sequence ID" value="KAF7834762.1"/>
    <property type="molecule type" value="Genomic_DNA"/>
</dbReference>
<protein>
    <submittedName>
        <fullName evidence="2">Zinc finger BED domain-containing protein DAYSLEEPER-like</fullName>
    </submittedName>
</protein>
<evidence type="ECO:0000259" key="1">
    <source>
        <dbReference type="Pfam" id="PF05699"/>
    </source>
</evidence>
<dbReference type="OrthoDB" id="1607513at2759"/>
<reference evidence="2" key="1">
    <citation type="submission" date="2020-09" db="EMBL/GenBank/DDBJ databases">
        <title>Genome-Enabled Discovery of Anthraquinone Biosynthesis in Senna tora.</title>
        <authorList>
            <person name="Kang S.-H."/>
            <person name="Pandey R.P."/>
            <person name="Lee C.-M."/>
            <person name="Sim J.-S."/>
            <person name="Jeong J.-T."/>
            <person name="Choi B.-S."/>
            <person name="Jung M."/>
            <person name="Ginzburg D."/>
            <person name="Zhao K."/>
            <person name="Won S.Y."/>
            <person name="Oh T.-J."/>
            <person name="Yu Y."/>
            <person name="Kim N.-H."/>
            <person name="Lee O.R."/>
            <person name="Lee T.-H."/>
            <person name="Bashyal P."/>
            <person name="Kim T.-S."/>
            <person name="Lee W.-H."/>
            <person name="Kawkins C."/>
            <person name="Kim C.-K."/>
            <person name="Kim J.S."/>
            <person name="Ahn B.O."/>
            <person name="Rhee S.Y."/>
            <person name="Sohng J.K."/>
        </authorList>
    </citation>
    <scope>NUCLEOTIDE SEQUENCE</scope>
    <source>
        <tissue evidence="2">Leaf</tissue>
    </source>
</reference>